<protein>
    <submittedName>
        <fullName evidence="2">Uncharacterized protein</fullName>
    </submittedName>
</protein>
<feature type="chain" id="PRO_5046176669" evidence="1">
    <location>
        <begin position="31"/>
        <end position="86"/>
    </location>
</feature>
<gene>
    <name evidence="2" type="ORF">GCM10009862_10350</name>
</gene>
<keyword evidence="1" id="KW-0732">Signal</keyword>
<dbReference type="EMBL" id="BAAARI010000007">
    <property type="protein sequence ID" value="GAA2573392.1"/>
    <property type="molecule type" value="Genomic_DNA"/>
</dbReference>
<keyword evidence="3" id="KW-1185">Reference proteome</keyword>
<reference evidence="2 3" key="1">
    <citation type="journal article" date="2019" name="Int. J. Syst. Evol. Microbiol.">
        <title>The Global Catalogue of Microorganisms (GCM) 10K type strain sequencing project: providing services to taxonomists for standard genome sequencing and annotation.</title>
        <authorList>
            <consortium name="The Broad Institute Genomics Platform"/>
            <consortium name="The Broad Institute Genome Sequencing Center for Infectious Disease"/>
            <person name="Wu L."/>
            <person name="Ma J."/>
        </authorList>
    </citation>
    <scope>NUCLEOTIDE SEQUENCE [LARGE SCALE GENOMIC DNA]</scope>
    <source>
        <strain evidence="2 3">JCM 16365</strain>
    </source>
</reference>
<comment type="caution">
    <text evidence="2">The sequence shown here is derived from an EMBL/GenBank/DDBJ whole genome shotgun (WGS) entry which is preliminary data.</text>
</comment>
<dbReference type="Proteomes" id="UP001500274">
    <property type="component" value="Unassembled WGS sequence"/>
</dbReference>
<proteinExistence type="predicted"/>
<dbReference type="RefSeq" id="WP_243226453.1">
    <property type="nucleotide sequence ID" value="NZ_BAAARI010000007.1"/>
</dbReference>
<sequence length="86" mass="8945">MKKRTRLAATILAAATLTGAGAAAAAPAFAADNRVTLYGFPTKGICQVVEQATGWAINASGHQVYAGDACGYWGPDKLYGFSMLYN</sequence>
<accession>A0ABN3PCV3</accession>
<organism evidence="2 3">
    <name type="scientific">Microbacterium binotii</name>
    <dbReference type="NCBI Taxonomy" id="462710"/>
    <lineage>
        <taxon>Bacteria</taxon>
        <taxon>Bacillati</taxon>
        <taxon>Actinomycetota</taxon>
        <taxon>Actinomycetes</taxon>
        <taxon>Micrococcales</taxon>
        <taxon>Microbacteriaceae</taxon>
        <taxon>Microbacterium</taxon>
    </lineage>
</organism>
<evidence type="ECO:0000313" key="2">
    <source>
        <dbReference type="EMBL" id="GAA2573392.1"/>
    </source>
</evidence>
<evidence type="ECO:0000256" key="1">
    <source>
        <dbReference type="SAM" id="SignalP"/>
    </source>
</evidence>
<evidence type="ECO:0000313" key="3">
    <source>
        <dbReference type="Proteomes" id="UP001500274"/>
    </source>
</evidence>
<name>A0ABN3PCV3_9MICO</name>
<feature type="signal peptide" evidence="1">
    <location>
        <begin position="1"/>
        <end position="30"/>
    </location>
</feature>